<dbReference type="GO" id="GO:0000976">
    <property type="term" value="F:transcription cis-regulatory region binding"/>
    <property type="evidence" value="ECO:0007669"/>
    <property type="project" value="TreeGrafter"/>
</dbReference>
<dbReference type="AlphaFoldDB" id="A0A3E0GVC0"/>
<dbReference type="EMBL" id="QUNO01000025">
    <property type="protein sequence ID" value="REH29411.1"/>
    <property type="molecule type" value="Genomic_DNA"/>
</dbReference>
<dbReference type="PANTHER" id="PTHR30055:SF234">
    <property type="entry name" value="HTH-TYPE TRANSCRIPTIONAL REGULATOR BETI"/>
    <property type="match status" value="1"/>
</dbReference>
<evidence type="ECO:0000256" key="4">
    <source>
        <dbReference type="PROSITE-ProRule" id="PRU00335"/>
    </source>
</evidence>
<dbReference type="SUPFAM" id="SSF46689">
    <property type="entry name" value="Homeodomain-like"/>
    <property type="match status" value="1"/>
</dbReference>
<dbReference type="PROSITE" id="PS50977">
    <property type="entry name" value="HTH_TETR_2"/>
    <property type="match status" value="1"/>
</dbReference>
<organism evidence="6 7">
    <name type="scientific">Kutzneria buriramensis</name>
    <dbReference type="NCBI Taxonomy" id="1045776"/>
    <lineage>
        <taxon>Bacteria</taxon>
        <taxon>Bacillati</taxon>
        <taxon>Actinomycetota</taxon>
        <taxon>Actinomycetes</taxon>
        <taxon>Pseudonocardiales</taxon>
        <taxon>Pseudonocardiaceae</taxon>
        <taxon>Kutzneria</taxon>
    </lineage>
</organism>
<sequence length="198" mass="21342">MNQVTPFTERVRESLRMQLLDAAADLLADRGFRGLKVADVAAATGVSRQTVHNEFGTKEALVTAVAAHTLADFLEGVAQRFAEAPDIYTAIEAAVRHTLLHATENRLVNAVLTGADAEDLLPLLTTKGQPVLLPAVDLLTQLWQPRAPELPESEIRLLAETGMRLTVSHLLTPTGAVDEAVATITALMRRLIPEAPDV</sequence>
<gene>
    <name evidence="6" type="ORF">BCF44_12526</name>
</gene>
<dbReference type="RefSeq" id="WP_246016242.1">
    <property type="nucleotide sequence ID" value="NZ_CP144375.1"/>
</dbReference>
<protein>
    <submittedName>
        <fullName evidence="6">AcrR family transcriptional regulator</fullName>
    </submittedName>
</protein>
<dbReference type="Proteomes" id="UP000256269">
    <property type="component" value="Unassembled WGS sequence"/>
</dbReference>
<proteinExistence type="predicted"/>
<reference evidence="6 7" key="1">
    <citation type="submission" date="2018-08" db="EMBL/GenBank/DDBJ databases">
        <title>Genomic Encyclopedia of Archaeal and Bacterial Type Strains, Phase II (KMG-II): from individual species to whole genera.</title>
        <authorList>
            <person name="Goeker M."/>
        </authorList>
    </citation>
    <scope>NUCLEOTIDE SEQUENCE [LARGE SCALE GENOMIC DNA]</scope>
    <source>
        <strain evidence="6 7">DSM 45791</strain>
    </source>
</reference>
<evidence type="ECO:0000313" key="7">
    <source>
        <dbReference type="Proteomes" id="UP000256269"/>
    </source>
</evidence>
<keyword evidence="2 4" id="KW-0238">DNA-binding</keyword>
<keyword evidence="7" id="KW-1185">Reference proteome</keyword>
<feature type="domain" description="HTH tetR-type" evidence="5">
    <location>
        <begin position="13"/>
        <end position="73"/>
    </location>
</feature>
<evidence type="ECO:0000256" key="3">
    <source>
        <dbReference type="ARBA" id="ARBA00023163"/>
    </source>
</evidence>
<dbReference type="InterPro" id="IPR040611">
    <property type="entry name" value="AlkX_C"/>
</dbReference>
<dbReference type="InterPro" id="IPR009057">
    <property type="entry name" value="Homeodomain-like_sf"/>
</dbReference>
<dbReference type="PRINTS" id="PR00455">
    <property type="entry name" value="HTHTETR"/>
</dbReference>
<evidence type="ECO:0000259" key="5">
    <source>
        <dbReference type="PROSITE" id="PS50977"/>
    </source>
</evidence>
<dbReference type="PANTHER" id="PTHR30055">
    <property type="entry name" value="HTH-TYPE TRANSCRIPTIONAL REGULATOR RUTR"/>
    <property type="match status" value="1"/>
</dbReference>
<name>A0A3E0GVC0_9PSEU</name>
<dbReference type="InterPro" id="IPR001647">
    <property type="entry name" value="HTH_TetR"/>
</dbReference>
<keyword evidence="3" id="KW-0804">Transcription</keyword>
<dbReference type="InterPro" id="IPR050109">
    <property type="entry name" value="HTH-type_TetR-like_transc_reg"/>
</dbReference>
<feature type="DNA-binding region" description="H-T-H motif" evidence="4">
    <location>
        <begin position="36"/>
        <end position="55"/>
    </location>
</feature>
<dbReference type="Pfam" id="PF18556">
    <property type="entry name" value="TetR_C_35"/>
    <property type="match status" value="1"/>
</dbReference>
<dbReference type="GO" id="GO:0003700">
    <property type="term" value="F:DNA-binding transcription factor activity"/>
    <property type="evidence" value="ECO:0007669"/>
    <property type="project" value="TreeGrafter"/>
</dbReference>
<evidence type="ECO:0000256" key="2">
    <source>
        <dbReference type="ARBA" id="ARBA00023125"/>
    </source>
</evidence>
<keyword evidence="1" id="KW-0805">Transcription regulation</keyword>
<evidence type="ECO:0000256" key="1">
    <source>
        <dbReference type="ARBA" id="ARBA00023015"/>
    </source>
</evidence>
<evidence type="ECO:0000313" key="6">
    <source>
        <dbReference type="EMBL" id="REH29411.1"/>
    </source>
</evidence>
<dbReference type="Gene3D" id="1.10.357.10">
    <property type="entry name" value="Tetracycline Repressor, domain 2"/>
    <property type="match status" value="1"/>
</dbReference>
<accession>A0A3E0GVC0</accession>
<dbReference type="Pfam" id="PF00440">
    <property type="entry name" value="TetR_N"/>
    <property type="match status" value="1"/>
</dbReference>
<comment type="caution">
    <text evidence="6">The sequence shown here is derived from an EMBL/GenBank/DDBJ whole genome shotgun (WGS) entry which is preliminary data.</text>
</comment>